<accession>A0A511N2U9</accession>
<dbReference type="EMBL" id="BJXB01000012">
    <property type="protein sequence ID" value="GEM47180.1"/>
    <property type="molecule type" value="Genomic_DNA"/>
</dbReference>
<reference evidence="1 2" key="1">
    <citation type="submission" date="2019-07" db="EMBL/GenBank/DDBJ databases">
        <title>Whole genome shotgun sequence of Deinococcus cellulosilyticus NBRC 106333.</title>
        <authorList>
            <person name="Hosoyama A."/>
            <person name="Uohara A."/>
            <person name="Ohji S."/>
            <person name="Ichikawa N."/>
        </authorList>
    </citation>
    <scope>NUCLEOTIDE SEQUENCE [LARGE SCALE GENOMIC DNA]</scope>
    <source>
        <strain evidence="1 2">NBRC 106333</strain>
    </source>
</reference>
<keyword evidence="2" id="KW-1185">Reference proteome</keyword>
<dbReference type="AlphaFoldDB" id="A0A511N2U9"/>
<evidence type="ECO:0000313" key="1">
    <source>
        <dbReference type="EMBL" id="GEM47180.1"/>
    </source>
</evidence>
<name>A0A511N2U9_DEIC1</name>
<organism evidence="1 2">
    <name type="scientific">Deinococcus cellulosilyticus (strain DSM 18568 / NBRC 106333 / KACC 11606 / 5516J-15)</name>
    <dbReference type="NCBI Taxonomy" id="1223518"/>
    <lineage>
        <taxon>Bacteria</taxon>
        <taxon>Thermotogati</taxon>
        <taxon>Deinococcota</taxon>
        <taxon>Deinococci</taxon>
        <taxon>Deinococcales</taxon>
        <taxon>Deinococcaceae</taxon>
        <taxon>Deinococcus</taxon>
    </lineage>
</organism>
<dbReference type="RefSeq" id="WP_146885236.1">
    <property type="nucleotide sequence ID" value="NZ_BJXB01000012.1"/>
</dbReference>
<dbReference type="Proteomes" id="UP000321306">
    <property type="component" value="Unassembled WGS sequence"/>
</dbReference>
<sequence length="76" mass="8221">MTHLTTRTHRMPAPRYGFSTAAVTLRALEELADGPGLSAEQVALMILCKEQLGLPIAYSTYTKDVLNVLSQMKAGA</sequence>
<comment type="caution">
    <text evidence="1">The sequence shown here is derived from an EMBL/GenBank/DDBJ whole genome shotgun (WGS) entry which is preliminary data.</text>
</comment>
<evidence type="ECO:0000313" key="2">
    <source>
        <dbReference type="Proteomes" id="UP000321306"/>
    </source>
</evidence>
<gene>
    <name evidence="1" type="ORF">DC3_28150</name>
</gene>
<protein>
    <submittedName>
        <fullName evidence="1">Uncharacterized protein</fullName>
    </submittedName>
</protein>
<proteinExistence type="predicted"/>